<dbReference type="EMBL" id="QURL01000004">
    <property type="protein sequence ID" value="RFC63588.1"/>
    <property type="molecule type" value="Genomic_DNA"/>
</dbReference>
<name>A0A371X2X9_9HYPH</name>
<dbReference type="OrthoDB" id="9967844at2"/>
<proteinExistence type="predicted"/>
<accession>A0A371X2X9</accession>
<dbReference type="Proteomes" id="UP000264310">
    <property type="component" value="Unassembled WGS sequence"/>
</dbReference>
<gene>
    <name evidence="1" type="ORF">DYI37_11310</name>
</gene>
<sequence>MNDTQNSANLALSPAELVLTRNGLDNVDTYRAIQRRLREAGLSLPVDKVISDARRGEAWALDILQTTEFPAPSDRLTMPVQELAAPSLSAWWSGLFGRAASASNQSA</sequence>
<evidence type="ECO:0000313" key="1">
    <source>
        <dbReference type="EMBL" id="RFC63588.1"/>
    </source>
</evidence>
<evidence type="ECO:0000313" key="2">
    <source>
        <dbReference type="Proteomes" id="UP000264310"/>
    </source>
</evidence>
<dbReference type="AlphaFoldDB" id="A0A371X2X9"/>
<keyword evidence="2" id="KW-1185">Reference proteome</keyword>
<comment type="caution">
    <text evidence="1">The sequence shown here is derived from an EMBL/GenBank/DDBJ whole genome shotgun (WGS) entry which is preliminary data.</text>
</comment>
<dbReference type="RefSeq" id="WP_116683318.1">
    <property type="nucleotide sequence ID" value="NZ_QURL01000004.1"/>
</dbReference>
<protein>
    <submittedName>
        <fullName evidence="1">Uncharacterized protein</fullName>
    </submittedName>
</protein>
<organism evidence="1 2">
    <name type="scientific">Fulvimarina endophytica</name>
    <dbReference type="NCBI Taxonomy" id="2293836"/>
    <lineage>
        <taxon>Bacteria</taxon>
        <taxon>Pseudomonadati</taxon>
        <taxon>Pseudomonadota</taxon>
        <taxon>Alphaproteobacteria</taxon>
        <taxon>Hyphomicrobiales</taxon>
        <taxon>Aurantimonadaceae</taxon>
        <taxon>Fulvimarina</taxon>
    </lineage>
</organism>
<reference evidence="1 2" key="1">
    <citation type="submission" date="2018-08" db="EMBL/GenBank/DDBJ databases">
        <title>Fulvimarina sp. 85, whole genome shotgun sequence.</title>
        <authorList>
            <person name="Tuo L."/>
        </authorList>
    </citation>
    <scope>NUCLEOTIDE SEQUENCE [LARGE SCALE GENOMIC DNA]</scope>
    <source>
        <strain evidence="1 2">85</strain>
    </source>
</reference>